<dbReference type="Proteomes" id="UP000007073">
    <property type="component" value="Chromosome"/>
</dbReference>
<name>Q39RW1_GEOMG</name>
<dbReference type="RefSeq" id="WP_011366101.1">
    <property type="nucleotide sequence ID" value="NC_007517.1"/>
</dbReference>
<dbReference type="EMBL" id="CP000148">
    <property type="protein sequence ID" value="ABB33013.1"/>
    <property type="molecule type" value="Genomic_DNA"/>
</dbReference>
<reference evidence="1 2" key="2">
    <citation type="journal article" date="2009" name="BMC Microbiol.">
        <title>The genome sequence of Geobacter metallireducens: features of metabolism, physiology and regulation common and dissimilar to Geobacter sulfurreducens.</title>
        <authorList>
            <person name="Aklujkar M."/>
            <person name="Krushkal J."/>
            <person name="DiBartolo G."/>
            <person name="Lapidus A."/>
            <person name="Land M.L."/>
            <person name="Lovley D.R."/>
        </authorList>
    </citation>
    <scope>NUCLEOTIDE SEQUENCE [LARGE SCALE GENOMIC DNA]</scope>
    <source>
        <strain evidence="2">ATCC 53774 / DSM 7210 / GS-15</strain>
    </source>
</reference>
<evidence type="ECO:0000313" key="1">
    <source>
        <dbReference type="EMBL" id="ABB33013.1"/>
    </source>
</evidence>
<proteinExistence type="predicted"/>
<dbReference type="AlphaFoldDB" id="Q39RW1"/>
<sequence>MINAGQGTKNFIIGPLRRIDSKGAVKEFNPPREDVTTLTCNIAKEILTWVRKLLADKGANIPEPEEADLTLAVDAALAIMADSRK</sequence>
<gene>
    <name evidence="1" type="ordered locus">Gmet_2795</name>
</gene>
<protein>
    <submittedName>
        <fullName evidence="1">Uncharacterized protein</fullName>
    </submittedName>
</protein>
<dbReference type="KEGG" id="gme:Gmet_2795"/>
<organism evidence="1 2">
    <name type="scientific">Geobacter metallireducens (strain ATCC 53774 / DSM 7210 / GS-15)</name>
    <dbReference type="NCBI Taxonomy" id="269799"/>
    <lineage>
        <taxon>Bacteria</taxon>
        <taxon>Pseudomonadati</taxon>
        <taxon>Thermodesulfobacteriota</taxon>
        <taxon>Desulfuromonadia</taxon>
        <taxon>Geobacterales</taxon>
        <taxon>Geobacteraceae</taxon>
        <taxon>Geobacter</taxon>
    </lineage>
</organism>
<reference evidence="1 2" key="1">
    <citation type="submission" date="2005-10" db="EMBL/GenBank/DDBJ databases">
        <title>Complete sequence of Geobacter metallireducens GS-15.</title>
        <authorList>
            <consortium name="US DOE Joint Genome Institute"/>
            <person name="Copeland A."/>
            <person name="Lucas S."/>
            <person name="Lapidus A."/>
            <person name="Barry K."/>
            <person name="Detter J.C."/>
            <person name="Glavina T."/>
            <person name="Hammon N."/>
            <person name="Israni S."/>
            <person name="Pitluck S."/>
            <person name="Di Bartolo G."/>
            <person name="Chain P."/>
            <person name="Schmutz J."/>
            <person name="Larimer F."/>
            <person name="Land M."/>
            <person name="Kyrpides N."/>
            <person name="Ivanova N."/>
            <person name="Richardson P."/>
        </authorList>
    </citation>
    <scope>NUCLEOTIDE SEQUENCE [LARGE SCALE GENOMIC DNA]</scope>
    <source>
        <strain evidence="2">ATCC 53774 / DSM 7210 / GS-15</strain>
    </source>
</reference>
<dbReference type="HOGENOM" id="CLU_2507994_0_0_7"/>
<evidence type="ECO:0000313" key="2">
    <source>
        <dbReference type="Proteomes" id="UP000007073"/>
    </source>
</evidence>
<keyword evidence="2" id="KW-1185">Reference proteome</keyword>
<dbReference type="STRING" id="269799.Gmet_2795"/>
<accession>Q39RW1</accession>